<protein>
    <recommendedName>
        <fullName evidence="4">DDE Tnp4 domain-containing protein</fullName>
    </recommendedName>
</protein>
<accession>A0AAV8XF76</accession>
<dbReference type="GO" id="GO:0046872">
    <property type="term" value="F:metal ion binding"/>
    <property type="evidence" value="ECO:0007669"/>
    <property type="project" value="UniProtKB-KW"/>
</dbReference>
<comment type="caution">
    <text evidence="5">The sequence shown here is derived from an EMBL/GenBank/DDBJ whole genome shotgun (WGS) entry which is preliminary data.</text>
</comment>
<evidence type="ECO:0000256" key="2">
    <source>
        <dbReference type="ARBA" id="ARBA00022723"/>
    </source>
</evidence>
<keyword evidence="3" id="KW-0472">Membrane</keyword>
<reference evidence="5" key="1">
    <citation type="journal article" date="2023" name="Insect Mol. Biol.">
        <title>Genome sequencing provides insights into the evolution of gene families encoding plant cell wall-degrading enzymes in longhorned beetles.</title>
        <authorList>
            <person name="Shin N.R."/>
            <person name="Okamura Y."/>
            <person name="Kirsch R."/>
            <person name="Pauchet Y."/>
        </authorList>
    </citation>
    <scope>NUCLEOTIDE SEQUENCE</scope>
    <source>
        <strain evidence="5">AMC_N1</strain>
    </source>
</reference>
<feature type="transmembrane region" description="Helical" evidence="3">
    <location>
        <begin position="98"/>
        <end position="120"/>
    </location>
</feature>
<name>A0AAV8XF76_9CUCU</name>
<dbReference type="EMBL" id="JAPWTK010000672">
    <property type="protein sequence ID" value="KAJ8937205.1"/>
    <property type="molecule type" value="Genomic_DNA"/>
</dbReference>
<feature type="domain" description="DDE Tnp4" evidence="4">
    <location>
        <begin position="18"/>
        <end position="78"/>
    </location>
</feature>
<evidence type="ECO:0000256" key="3">
    <source>
        <dbReference type="SAM" id="Phobius"/>
    </source>
</evidence>
<keyword evidence="3" id="KW-0812">Transmembrane</keyword>
<proteinExistence type="predicted"/>
<evidence type="ECO:0000313" key="6">
    <source>
        <dbReference type="Proteomes" id="UP001162162"/>
    </source>
</evidence>
<dbReference type="AlphaFoldDB" id="A0AAV8XF76"/>
<dbReference type="InterPro" id="IPR027806">
    <property type="entry name" value="HARBI1_dom"/>
</dbReference>
<sequence>MLIYMLPLRRSHLMASCAGYPQEPWLMTPVINAAEGSPEERYNTAHISTLNVMERCNSVLKNRFRCIMGERTLRYEPELVFVEILAVTLCLQKTRSSVSILMALMVYARSLQLVLVFVILCYELG</sequence>
<evidence type="ECO:0000259" key="4">
    <source>
        <dbReference type="Pfam" id="PF13359"/>
    </source>
</evidence>
<dbReference type="Proteomes" id="UP001162162">
    <property type="component" value="Unassembled WGS sequence"/>
</dbReference>
<evidence type="ECO:0000256" key="1">
    <source>
        <dbReference type="ARBA" id="ARBA00001968"/>
    </source>
</evidence>
<evidence type="ECO:0000313" key="5">
    <source>
        <dbReference type="EMBL" id="KAJ8937205.1"/>
    </source>
</evidence>
<keyword evidence="3" id="KW-1133">Transmembrane helix</keyword>
<gene>
    <name evidence="5" type="ORF">NQ318_005971</name>
</gene>
<keyword evidence="2" id="KW-0479">Metal-binding</keyword>
<keyword evidence="6" id="KW-1185">Reference proteome</keyword>
<dbReference type="Pfam" id="PF13359">
    <property type="entry name" value="DDE_Tnp_4"/>
    <property type="match status" value="1"/>
</dbReference>
<organism evidence="5 6">
    <name type="scientific">Aromia moschata</name>
    <dbReference type="NCBI Taxonomy" id="1265417"/>
    <lineage>
        <taxon>Eukaryota</taxon>
        <taxon>Metazoa</taxon>
        <taxon>Ecdysozoa</taxon>
        <taxon>Arthropoda</taxon>
        <taxon>Hexapoda</taxon>
        <taxon>Insecta</taxon>
        <taxon>Pterygota</taxon>
        <taxon>Neoptera</taxon>
        <taxon>Endopterygota</taxon>
        <taxon>Coleoptera</taxon>
        <taxon>Polyphaga</taxon>
        <taxon>Cucujiformia</taxon>
        <taxon>Chrysomeloidea</taxon>
        <taxon>Cerambycidae</taxon>
        <taxon>Cerambycinae</taxon>
        <taxon>Callichromatini</taxon>
        <taxon>Aromia</taxon>
    </lineage>
</organism>
<comment type="cofactor">
    <cofactor evidence="1">
        <name>a divalent metal cation</name>
        <dbReference type="ChEBI" id="CHEBI:60240"/>
    </cofactor>
</comment>